<evidence type="ECO:0000256" key="7">
    <source>
        <dbReference type="SAM" id="Phobius"/>
    </source>
</evidence>
<dbReference type="Gene3D" id="1.20.1440.80">
    <property type="entry name" value="Gap junction channel protein cysteine-rich domain"/>
    <property type="match status" value="1"/>
</dbReference>
<feature type="region of interest" description="Disordered" evidence="6">
    <location>
        <begin position="107"/>
        <end position="130"/>
    </location>
</feature>
<accession>A0A4W5QFK4</accession>
<dbReference type="InterPro" id="IPR000500">
    <property type="entry name" value="Connexin"/>
</dbReference>
<sequence length="235" mass="26740">MAAIVTGLIPILRTAVDTTTTYKCRSLWFGFLCMRLVVLFVAEMPWFKLDADFSCNTTQDLCTRGCFNQHFDKPVMVAWNFFFILLIMSVLLMELFASHLRSAAQKRSSRQRKTTGELEAQGKSVSVAESEPPGKMVIDLHKDRGTVGFYLLSTVLRIMVEVWFVYVLLFWNLPKVDEGPFKCKSAICPEIHICLVRAAPEKRMSIYALASISGLVILTSVLFCFYSIFHYLCKC</sequence>
<keyword evidence="5 7" id="KW-0472">Membrane</keyword>
<proteinExistence type="predicted"/>
<dbReference type="InterPro" id="IPR013092">
    <property type="entry name" value="Connexin_N"/>
</dbReference>
<evidence type="ECO:0000256" key="6">
    <source>
        <dbReference type="SAM" id="MobiDB-lite"/>
    </source>
</evidence>
<evidence type="ECO:0000313" key="9">
    <source>
        <dbReference type="Ensembl" id="ENSHHUP00000072750.1"/>
    </source>
</evidence>
<organism evidence="9 10">
    <name type="scientific">Hucho hucho</name>
    <name type="common">huchen</name>
    <dbReference type="NCBI Taxonomy" id="62062"/>
    <lineage>
        <taxon>Eukaryota</taxon>
        <taxon>Metazoa</taxon>
        <taxon>Chordata</taxon>
        <taxon>Craniata</taxon>
        <taxon>Vertebrata</taxon>
        <taxon>Euteleostomi</taxon>
        <taxon>Actinopterygii</taxon>
        <taxon>Neopterygii</taxon>
        <taxon>Teleostei</taxon>
        <taxon>Protacanthopterygii</taxon>
        <taxon>Salmoniformes</taxon>
        <taxon>Salmonidae</taxon>
        <taxon>Salmoninae</taxon>
        <taxon>Hucho</taxon>
    </lineage>
</organism>
<dbReference type="Proteomes" id="UP000314982">
    <property type="component" value="Unassembled WGS sequence"/>
</dbReference>
<dbReference type="GO" id="GO:0007267">
    <property type="term" value="P:cell-cell signaling"/>
    <property type="evidence" value="ECO:0007669"/>
    <property type="project" value="TreeGrafter"/>
</dbReference>
<evidence type="ECO:0000256" key="3">
    <source>
        <dbReference type="ARBA" id="ARBA00022692"/>
    </source>
</evidence>
<dbReference type="GO" id="GO:0005243">
    <property type="term" value="F:gap junction channel activity"/>
    <property type="evidence" value="ECO:0007669"/>
    <property type="project" value="TreeGrafter"/>
</dbReference>
<dbReference type="GeneTree" id="ENSGT00600000085580"/>
<feature type="domain" description="Connexin N-terminal" evidence="8">
    <location>
        <begin position="14"/>
        <end position="228"/>
    </location>
</feature>
<dbReference type="AlphaFoldDB" id="A0A4W5QFK4"/>
<dbReference type="Pfam" id="PF00029">
    <property type="entry name" value="Connexin"/>
    <property type="match status" value="1"/>
</dbReference>
<dbReference type="STRING" id="62062.ENSHHUP00000072750"/>
<keyword evidence="2" id="KW-1003">Cell membrane</keyword>
<dbReference type="InterPro" id="IPR038359">
    <property type="entry name" value="Connexin_N_sf"/>
</dbReference>
<evidence type="ECO:0000256" key="1">
    <source>
        <dbReference type="ARBA" id="ARBA00004651"/>
    </source>
</evidence>
<protein>
    <submittedName>
        <fullName evidence="9">Gap junction protein zeta 1</fullName>
    </submittedName>
</protein>
<dbReference type="PRINTS" id="PR00206">
    <property type="entry name" value="CONNEXIN"/>
</dbReference>
<feature type="transmembrane region" description="Helical" evidence="7">
    <location>
        <begin position="149"/>
        <end position="171"/>
    </location>
</feature>
<dbReference type="Ensembl" id="ENSHHUT00000075153.1">
    <property type="protein sequence ID" value="ENSHHUP00000072750.1"/>
    <property type="gene ID" value="ENSHHUG00000042704.1"/>
</dbReference>
<reference evidence="10" key="1">
    <citation type="submission" date="2018-06" db="EMBL/GenBank/DDBJ databases">
        <title>Genome assembly of Danube salmon.</title>
        <authorList>
            <person name="Macqueen D.J."/>
            <person name="Gundappa M.K."/>
        </authorList>
    </citation>
    <scope>NUCLEOTIDE SEQUENCE [LARGE SCALE GENOMIC DNA]</scope>
</reference>
<feature type="transmembrane region" description="Helical" evidence="7">
    <location>
        <begin position="77"/>
        <end position="97"/>
    </location>
</feature>
<keyword evidence="4 7" id="KW-1133">Transmembrane helix</keyword>
<evidence type="ECO:0000256" key="4">
    <source>
        <dbReference type="ARBA" id="ARBA00022989"/>
    </source>
</evidence>
<keyword evidence="10" id="KW-1185">Reference proteome</keyword>
<dbReference type="GO" id="GO:0005922">
    <property type="term" value="C:connexin complex"/>
    <property type="evidence" value="ECO:0007669"/>
    <property type="project" value="InterPro"/>
</dbReference>
<name>A0A4W5QFK4_9TELE</name>
<evidence type="ECO:0000256" key="5">
    <source>
        <dbReference type="ARBA" id="ARBA00023136"/>
    </source>
</evidence>
<keyword evidence="3 7" id="KW-0812">Transmembrane</keyword>
<reference evidence="9" key="2">
    <citation type="submission" date="2025-08" db="UniProtKB">
        <authorList>
            <consortium name="Ensembl"/>
        </authorList>
    </citation>
    <scope>IDENTIFICATION</scope>
</reference>
<dbReference type="PANTHER" id="PTHR11984">
    <property type="entry name" value="CONNEXIN"/>
    <property type="match status" value="1"/>
</dbReference>
<reference evidence="9" key="3">
    <citation type="submission" date="2025-09" db="UniProtKB">
        <authorList>
            <consortium name="Ensembl"/>
        </authorList>
    </citation>
    <scope>IDENTIFICATION</scope>
</reference>
<dbReference type="PANTHER" id="PTHR11984:SF20">
    <property type="entry name" value="GAP JUNCTION BETA-1 PROTEIN"/>
    <property type="match status" value="1"/>
</dbReference>
<feature type="transmembrane region" description="Helical" evidence="7">
    <location>
        <begin position="27"/>
        <end position="47"/>
    </location>
</feature>
<comment type="subcellular location">
    <subcellularLocation>
        <location evidence="1">Cell membrane</location>
        <topology evidence="1">Multi-pass membrane protein</topology>
    </subcellularLocation>
</comment>
<evidence type="ECO:0000256" key="2">
    <source>
        <dbReference type="ARBA" id="ARBA00022475"/>
    </source>
</evidence>
<evidence type="ECO:0000313" key="10">
    <source>
        <dbReference type="Proteomes" id="UP000314982"/>
    </source>
</evidence>
<evidence type="ECO:0000259" key="8">
    <source>
        <dbReference type="Pfam" id="PF00029"/>
    </source>
</evidence>
<feature type="transmembrane region" description="Helical" evidence="7">
    <location>
        <begin position="206"/>
        <end position="229"/>
    </location>
</feature>